<dbReference type="Proteomes" id="UP000293846">
    <property type="component" value="Unassembled WGS sequence"/>
</dbReference>
<keyword evidence="2" id="KW-1185">Reference proteome</keyword>
<evidence type="ECO:0000313" key="2">
    <source>
        <dbReference type="Proteomes" id="UP000293846"/>
    </source>
</evidence>
<sequence length="77" mass="8908">MNCLFKYSLDNKLPIELIYINNAGEMTYRTVIVRKITVEGILTFDIGKQKIRSFKLANILSAAKQRRKRGVNYAEII</sequence>
<name>A0A4R1AW86_9BACI</name>
<accession>A0A4R1AW86</accession>
<evidence type="ECO:0008006" key="3">
    <source>
        <dbReference type="Google" id="ProtNLM"/>
    </source>
</evidence>
<dbReference type="RefSeq" id="WP_131236812.1">
    <property type="nucleotide sequence ID" value="NZ_SJTH01000009.1"/>
</dbReference>
<evidence type="ECO:0000313" key="1">
    <source>
        <dbReference type="EMBL" id="TCJ04484.1"/>
    </source>
</evidence>
<proteinExistence type="predicted"/>
<dbReference type="AlphaFoldDB" id="A0A4R1AW86"/>
<protein>
    <recommendedName>
        <fullName evidence="3">WYL domain-containing protein</fullName>
    </recommendedName>
</protein>
<organism evidence="1 2">
    <name type="scientific">Cytobacillus praedii</name>
    <dbReference type="NCBI Taxonomy" id="1742358"/>
    <lineage>
        <taxon>Bacteria</taxon>
        <taxon>Bacillati</taxon>
        <taxon>Bacillota</taxon>
        <taxon>Bacilli</taxon>
        <taxon>Bacillales</taxon>
        <taxon>Bacillaceae</taxon>
        <taxon>Cytobacillus</taxon>
    </lineage>
</organism>
<dbReference type="EMBL" id="SJTH01000009">
    <property type="protein sequence ID" value="TCJ04484.1"/>
    <property type="molecule type" value="Genomic_DNA"/>
</dbReference>
<gene>
    <name evidence="1" type="ORF">E0Y62_10330</name>
</gene>
<comment type="caution">
    <text evidence="1">The sequence shown here is derived from an EMBL/GenBank/DDBJ whole genome shotgun (WGS) entry which is preliminary data.</text>
</comment>
<dbReference type="OrthoDB" id="2112405at2"/>
<reference evidence="1 2" key="1">
    <citation type="submission" date="2019-03" db="EMBL/GenBank/DDBJ databases">
        <authorList>
            <person name="Jensen L."/>
            <person name="Storgaard J."/>
            <person name="Sulaj E."/>
            <person name="Schramm A."/>
            <person name="Marshall I.P.G."/>
        </authorList>
    </citation>
    <scope>NUCLEOTIDE SEQUENCE [LARGE SCALE GENOMIC DNA]</scope>
    <source>
        <strain evidence="1 2">2017H2G3</strain>
    </source>
</reference>